<dbReference type="EMBL" id="JADIMI010000034">
    <property type="protein sequence ID" value="MBO8451968.1"/>
    <property type="molecule type" value="Genomic_DNA"/>
</dbReference>
<keyword evidence="1" id="KW-0732">Signal</keyword>
<dbReference type="PROSITE" id="PS51257">
    <property type="entry name" value="PROKAR_LIPOPROTEIN"/>
    <property type="match status" value="1"/>
</dbReference>
<dbReference type="InterPro" id="IPR018247">
    <property type="entry name" value="EF_Hand_1_Ca_BS"/>
</dbReference>
<dbReference type="SUPFAM" id="SSF56935">
    <property type="entry name" value="Porins"/>
    <property type="match status" value="1"/>
</dbReference>
<evidence type="ECO:0000256" key="1">
    <source>
        <dbReference type="SAM" id="SignalP"/>
    </source>
</evidence>
<sequence length="581" mass="64965">MKLRVSLITVSLSLISCALCAGQGGSADGKPLVLDASVSSDTQMKFGAASSITAGRKWSTDIYGNVSGNLRSFDRNGDGYMDTAEMLDISLGNSWLYMSDGGTRIRFGVDALQNGRRGGQYGYDPEAYMEMMTSHDYRNPVPWGTDMLRRSAGGFVSSEIPLKDDGSRMIRADVRYSYNDMDMLAGSTRYLAGRHSSRAGVSYMTEIGSHHTVAAGLEGRYDVYDEDFLRVLPMTEQGGDGPGRTGLLDAGVFGEYVFRYGDRLTADVRLGGHWYSGADDAGTGFRISPDVSLRYSPDERLVISVCGRRRLEYADPLMDNMGVFYTGKTFMGDWLSHTLEDAWTYGGDVTVYLPFGASSDTYLSLGYSRTQFAQQMVVDYEYGNTGTNATQIWFYSLDGRRSYTDTFIMDFKVQPVERFTVDAHFRYTDARIEYRGADYPVERPLTGRFKGTVDLQYETGSRKWMFGLTASLYGPSRVYRFMEDDTDENGNLLYRNGRTPVYSVLDCRIARRFRLVEIYLAGENLTDFRQKNVILGSVRDEDGTVSARQPSFDASAVWGPLLGVRIYAGVKFSLDKPDKRR</sequence>
<dbReference type="PROSITE" id="PS00018">
    <property type="entry name" value="EF_HAND_1"/>
    <property type="match status" value="1"/>
</dbReference>
<name>A0A9D9HID8_9BACT</name>
<proteinExistence type="predicted"/>
<reference evidence="2" key="1">
    <citation type="submission" date="2020-10" db="EMBL/GenBank/DDBJ databases">
        <authorList>
            <person name="Gilroy R."/>
        </authorList>
    </citation>
    <scope>NUCLEOTIDE SEQUENCE</scope>
    <source>
        <strain evidence="2">B1-20833</strain>
    </source>
</reference>
<evidence type="ECO:0000313" key="3">
    <source>
        <dbReference type="Proteomes" id="UP000823661"/>
    </source>
</evidence>
<dbReference type="Proteomes" id="UP000823661">
    <property type="component" value="Unassembled WGS sequence"/>
</dbReference>
<organism evidence="2 3">
    <name type="scientific">Candidatus Cryptobacteroides intestinavium</name>
    <dbReference type="NCBI Taxonomy" id="2840766"/>
    <lineage>
        <taxon>Bacteria</taxon>
        <taxon>Pseudomonadati</taxon>
        <taxon>Bacteroidota</taxon>
        <taxon>Bacteroidia</taxon>
        <taxon>Bacteroidales</taxon>
        <taxon>Candidatus Cryptobacteroides</taxon>
    </lineage>
</organism>
<evidence type="ECO:0000313" key="2">
    <source>
        <dbReference type="EMBL" id="MBO8451968.1"/>
    </source>
</evidence>
<feature type="signal peptide" evidence="1">
    <location>
        <begin position="1"/>
        <end position="21"/>
    </location>
</feature>
<gene>
    <name evidence="2" type="ORF">IAC06_03675</name>
</gene>
<dbReference type="AlphaFoldDB" id="A0A9D9HID8"/>
<comment type="caution">
    <text evidence="2">The sequence shown here is derived from an EMBL/GenBank/DDBJ whole genome shotgun (WGS) entry which is preliminary data.</text>
</comment>
<reference evidence="2" key="2">
    <citation type="journal article" date="2021" name="PeerJ">
        <title>Extensive microbial diversity within the chicken gut microbiome revealed by metagenomics and culture.</title>
        <authorList>
            <person name="Gilroy R."/>
            <person name="Ravi A."/>
            <person name="Getino M."/>
            <person name="Pursley I."/>
            <person name="Horton D.L."/>
            <person name="Alikhan N.F."/>
            <person name="Baker D."/>
            <person name="Gharbi K."/>
            <person name="Hall N."/>
            <person name="Watson M."/>
            <person name="Adriaenssens E.M."/>
            <person name="Foster-Nyarko E."/>
            <person name="Jarju S."/>
            <person name="Secka A."/>
            <person name="Antonio M."/>
            <person name="Oren A."/>
            <person name="Chaudhuri R.R."/>
            <person name="La Ragione R."/>
            <person name="Hildebrand F."/>
            <person name="Pallen M.J."/>
        </authorList>
    </citation>
    <scope>NUCLEOTIDE SEQUENCE</scope>
    <source>
        <strain evidence="2">B1-20833</strain>
    </source>
</reference>
<accession>A0A9D9HID8</accession>
<protein>
    <recommendedName>
        <fullName evidence="4">TonB-dependent receptor</fullName>
    </recommendedName>
</protein>
<evidence type="ECO:0008006" key="4">
    <source>
        <dbReference type="Google" id="ProtNLM"/>
    </source>
</evidence>
<feature type="chain" id="PRO_5039241521" description="TonB-dependent receptor" evidence="1">
    <location>
        <begin position="22"/>
        <end position="581"/>
    </location>
</feature>